<protein>
    <recommendedName>
        <fullName evidence="1">PIN domain-containing protein</fullName>
    </recommendedName>
</protein>
<reference evidence="2 3" key="1">
    <citation type="submission" date="2018-08" db="EMBL/GenBank/DDBJ databases">
        <title>Recombination of ecologically and evolutionarily significant loci maintains genetic cohesion in the Pseudomonas syringae species complex.</title>
        <authorList>
            <person name="Dillon M."/>
            <person name="Thakur S."/>
            <person name="Almeida R.N.D."/>
            <person name="Weir B.S."/>
            <person name="Guttman D.S."/>
        </authorList>
    </citation>
    <scope>NUCLEOTIDE SEQUENCE [LARGE SCALE GENOMIC DNA]</scope>
    <source>
        <strain evidence="2 3">ICMP 3934</strain>
    </source>
</reference>
<organism evidence="2 3">
    <name type="scientific">Pseudomonas syringae pv. theae</name>
    <dbReference type="NCBI Taxonomy" id="103985"/>
    <lineage>
        <taxon>Bacteria</taxon>
        <taxon>Pseudomonadati</taxon>
        <taxon>Pseudomonadota</taxon>
        <taxon>Gammaproteobacteria</taxon>
        <taxon>Pseudomonadales</taxon>
        <taxon>Pseudomonadaceae</taxon>
        <taxon>Pseudomonas</taxon>
        <taxon>Pseudomonas syringae</taxon>
    </lineage>
</organism>
<dbReference type="Gene3D" id="3.40.50.1010">
    <property type="entry name" value="5'-nuclease"/>
    <property type="match status" value="1"/>
</dbReference>
<dbReference type="InterPro" id="IPR029060">
    <property type="entry name" value="PIN-like_dom_sf"/>
</dbReference>
<dbReference type="PANTHER" id="PTHR39664">
    <property type="match status" value="1"/>
</dbReference>
<evidence type="ECO:0000313" key="2">
    <source>
        <dbReference type="EMBL" id="RMT64028.1"/>
    </source>
</evidence>
<dbReference type="EMBL" id="RBTL01000238">
    <property type="protein sequence ID" value="RMT64028.1"/>
    <property type="molecule type" value="Genomic_DNA"/>
</dbReference>
<dbReference type="Proteomes" id="UP000282636">
    <property type="component" value="Unassembled WGS sequence"/>
</dbReference>
<dbReference type="InterPro" id="IPR002716">
    <property type="entry name" value="PIN_dom"/>
</dbReference>
<accession>A0A0Q0GCE4</accession>
<feature type="domain" description="PIN" evidence="1">
    <location>
        <begin position="4"/>
        <end position="122"/>
    </location>
</feature>
<comment type="caution">
    <text evidence="2">The sequence shown here is derived from an EMBL/GenBank/DDBJ whole genome shotgun (WGS) entry which is preliminary data.</text>
</comment>
<proteinExistence type="predicted"/>
<dbReference type="SUPFAM" id="SSF88723">
    <property type="entry name" value="PIN domain-like"/>
    <property type="match status" value="1"/>
</dbReference>
<dbReference type="Pfam" id="PF01850">
    <property type="entry name" value="PIN"/>
    <property type="match status" value="1"/>
</dbReference>
<dbReference type="CDD" id="cd18683">
    <property type="entry name" value="PIN_VapC-like"/>
    <property type="match status" value="1"/>
</dbReference>
<dbReference type="PANTHER" id="PTHR39664:SF2">
    <property type="entry name" value="NUCLEIC ACID-BINDING PROTEIN, CONTAINING PIN DOMAIN-RELATED"/>
    <property type="match status" value="1"/>
</dbReference>
<evidence type="ECO:0000259" key="1">
    <source>
        <dbReference type="Pfam" id="PF01850"/>
    </source>
</evidence>
<sequence length="132" mass="14436">MIGLDTNVLVRYVAQDDPKQSPKASALIESFSISSPGFITAVSVVELVWVLQSCYECAKSEIILVLETLLRTRELKIENADVVWQALRLFSDSKADFADCLIERSAIAAGCDYVVSFDSKAIKTTGMRAVGL</sequence>
<dbReference type="AlphaFoldDB" id="A0A0Q0GCE4"/>
<gene>
    <name evidence="2" type="ORF">ALP44_03288</name>
</gene>
<dbReference type="RefSeq" id="WP_019331891.1">
    <property type="nucleotide sequence ID" value="NZ_BQUM01000003.1"/>
</dbReference>
<name>A0A0Q0GCE4_PSESX</name>
<evidence type="ECO:0000313" key="3">
    <source>
        <dbReference type="Proteomes" id="UP000282636"/>
    </source>
</evidence>